<dbReference type="STRING" id="1189612.A33Q_1654"/>
<dbReference type="Gene3D" id="3.10.450.620">
    <property type="entry name" value="JHP933, nucleotidyltransferase-like core domain"/>
    <property type="match status" value="1"/>
</dbReference>
<protein>
    <recommendedName>
        <fullName evidence="3">Nucleotidyl transferase AbiEii toxin, Type IV TA system</fullName>
    </recommendedName>
</protein>
<gene>
    <name evidence="1" type="ORF">A33Q_1654</name>
</gene>
<sequence length="369" mass="42474">MIREQCFTEEWLDGFKKQKNHKRIDKIILEKMIYALHLLEQLKANGLDFIFKGGTSLVLLLEEDNRFSIDIDIICKVEREVLESILQKVIETSKFKGYDPDEHRSYKPGIPKAHYKFFFDTKMQGSGTILLDVLIEDSIYPELIEKPIKTKWIETEKLFTVHLPSIDSITGDKLTAFAPNTIGIPYFKGKDNQPFSMEICKQLFDLSKLFEQVQNMKIVAASFNAFAEHEIAYRKNEDPIRTLTPETVLQDTIDTCLIIAKRGSGTKDEQAKFAELQKGIRAFGTGFLMSGNFRIDDAISASALIAYLATKLLLNDLSPIGYFEGQEIKSLSIENQEWNFLNKLKRQPDKSSFYYWYQTVQLLNTSKNE</sequence>
<evidence type="ECO:0000313" key="2">
    <source>
        <dbReference type="Proteomes" id="UP000006073"/>
    </source>
</evidence>
<dbReference type="Proteomes" id="UP000006073">
    <property type="component" value="Unassembled WGS sequence"/>
</dbReference>
<dbReference type="EMBL" id="ALWO02000027">
    <property type="protein sequence ID" value="EOZ97845.1"/>
    <property type="molecule type" value="Genomic_DNA"/>
</dbReference>
<organism evidence="1 2">
    <name type="scientific">Indibacter alkaliphilus (strain CCUG 57479 / KCTC 22604 / LW1)</name>
    <dbReference type="NCBI Taxonomy" id="1189612"/>
    <lineage>
        <taxon>Bacteria</taxon>
        <taxon>Pseudomonadati</taxon>
        <taxon>Bacteroidota</taxon>
        <taxon>Cytophagia</taxon>
        <taxon>Cytophagales</taxon>
        <taxon>Cyclobacteriaceae</taxon>
    </lineage>
</organism>
<dbReference type="eggNOG" id="ENOG502Z8YI">
    <property type="taxonomic scope" value="Bacteria"/>
</dbReference>
<dbReference type="AlphaFoldDB" id="S2DKT5"/>
<name>S2DKT5_INDAL</name>
<dbReference type="InterPro" id="IPR014942">
    <property type="entry name" value="AbiEii"/>
</dbReference>
<reference evidence="1 2" key="1">
    <citation type="journal article" date="2013" name="Genome Announc.">
        <title>Draft Genome Sequence of Indibacter alkaliphilus Strain LW1T, Isolated from Lonar Lake, a Haloalkaline Lake in the Buldana District of Maharashtra, India.</title>
        <authorList>
            <person name="Singh A."/>
            <person name="Kumar Jangir P."/>
            <person name="Sharma R."/>
            <person name="Singh A."/>
            <person name="Kumar Pinnaka A."/>
            <person name="Shivaji S."/>
        </authorList>
    </citation>
    <scope>NUCLEOTIDE SEQUENCE [LARGE SCALE GENOMIC DNA]</scope>
    <source>
        <strain evidence="2">CCUG 57479 / KCTC 22604 / LW1</strain>
    </source>
</reference>
<dbReference type="OrthoDB" id="42373at2"/>
<dbReference type="RefSeq" id="WP_009036450.1">
    <property type="nucleotide sequence ID" value="NZ_ALWO02000027.1"/>
</dbReference>
<dbReference type="Pfam" id="PF08843">
    <property type="entry name" value="AbiEii"/>
    <property type="match status" value="1"/>
</dbReference>
<keyword evidence="2" id="KW-1185">Reference proteome</keyword>
<accession>S2DKT5</accession>
<comment type="caution">
    <text evidence="1">The sequence shown here is derived from an EMBL/GenBank/DDBJ whole genome shotgun (WGS) entry which is preliminary data.</text>
</comment>
<proteinExistence type="predicted"/>
<evidence type="ECO:0008006" key="3">
    <source>
        <dbReference type="Google" id="ProtNLM"/>
    </source>
</evidence>
<evidence type="ECO:0000313" key="1">
    <source>
        <dbReference type="EMBL" id="EOZ97845.1"/>
    </source>
</evidence>